<sequence>MHLVVRRLLSVTAFLAAIARAKRANEYLFARNGLSVFRELARSSHSLMMKRRAARKRSHWRGAARRTSGQPVGTYVPTYTCAGYKSLPAPRHRIVYPRLFLIYYIPGPMKYTYSIVEAAALWAGVDFAIIRERMDSADIAAIEAGYEEDKRTAFVAEFEAEDTWRQQRKACSQCELEAQCPDGLLAPYSLDAPELLGLQCPQGFHSKPGEDAPTSRTVTKRKFETRLLPHPGEFDDLPDFERRLGWLQTALNLGDLDGTPEIVRASDLRGWLHKHFPDHTSSFVETDGAEIKKSVSEKKSVTINNISGKPSKLETELREAIRLAGGRVQGNTDAIWKCLSKLADEKFGCLEGVSQDGIAYKGDKYYSSLARNPKNPVFNYLDRGDLSDSLRTFRKRERS</sequence>
<reference evidence="2 3" key="2">
    <citation type="submission" date="2018-10" db="EMBL/GenBank/DDBJ databases">
        <authorList>
            <consortium name="Pathogen Informatics"/>
        </authorList>
    </citation>
    <scope>NUCLEOTIDE SEQUENCE [LARGE SCALE GENOMIC DNA]</scope>
</reference>
<organism evidence="4">
    <name type="scientific">Enterobius vermicularis</name>
    <name type="common">Human pinworm</name>
    <dbReference type="NCBI Taxonomy" id="51028"/>
    <lineage>
        <taxon>Eukaryota</taxon>
        <taxon>Metazoa</taxon>
        <taxon>Ecdysozoa</taxon>
        <taxon>Nematoda</taxon>
        <taxon>Chromadorea</taxon>
        <taxon>Rhabditida</taxon>
        <taxon>Spirurina</taxon>
        <taxon>Oxyuridomorpha</taxon>
        <taxon>Oxyuroidea</taxon>
        <taxon>Oxyuridae</taxon>
        <taxon>Enterobius</taxon>
    </lineage>
</organism>
<proteinExistence type="predicted"/>
<feature type="chain" id="PRO_5043122416" evidence="1">
    <location>
        <begin position="22"/>
        <end position="399"/>
    </location>
</feature>
<dbReference type="WBParaSite" id="EVEC_0000082201-mRNA-1">
    <property type="protein sequence ID" value="EVEC_0000082201-mRNA-1"/>
    <property type="gene ID" value="EVEC_0000082201"/>
</dbReference>
<reference evidence="4" key="1">
    <citation type="submission" date="2017-02" db="UniProtKB">
        <authorList>
            <consortium name="WormBaseParasite"/>
        </authorList>
    </citation>
    <scope>IDENTIFICATION</scope>
</reference>
<gene>
    <name evidence="2" type="ORF">EVEC_LOCUS553</name>
</gene>
<keyword evidence="1" id="KW-0732">Signal</keyword>
<protein>
    <submittedName>
        <fullName evidence="4">DUF2800 domain-containing protein</fullName>
    </submittedName>
</protein>
<evidence type="ECO:0000256" key="1">
    <source>
        <dbReference type="SAM" id="SignalP"/>
    </source>
</evidence>
<dbReference type="AlphaFoldDB" id="A0A0N4UTY8"/>
<keyword evidence="3" id="KW-1185">Reference proteome</keyword>
<evidence type="ECO:0000313" key="3">
    <source>
        <dbReference type="Proteomes" id="UP000274131"/>
    </source>
</evidence>
<dbReference type="EMBL" id="UXUI01001256">
    <property type="protein sequence ID" value="VDD85410.1"/>
    <property type="molecule type" value="Genomic_DNA"/>
</dbReference>
<dbReference type="Proteomes" id="UP000274131">
    <property type="component" value="Unassembled WGS sequence"/>
</dbReference>
<feature type="signal peptide" evidence="1">
    <location>
        <begin position="1"/>
        <end position="21"/>
    </location>
</feature>
<accession>A0A0N4UTY8</accession>
<name>A0A0N4UTY8_ENTVE</name>
<evidence type="ECO:0000313" key="2">
    <source>
        <dbReference type="EMBL" id="VDD85410.1"/>
    </source>
</evidence>
<evidence type="ECO:0000313" key="4">
    <source>
        <dbReference type="WBParaSite" id="EVEC_0000082201-mRNA-1"/>
    </source>
</evidence>